<dbReference type="AlphaFoldDB" id="A0A6L2MI12"/>
<accession>A0A6L2MI12</accession>
<name>A0A6L2MI12_TANCI</name>
<dbReference type="EMBL" id="BKCJ010006675">
    <property type="protein sequence ID" value="GEU73370.1"/>
    <property type="molecule type" value="Genomic_DNA"/>
</dbReference>
<evidence type="ECO:0000313" key="1">
    <source>
        <dbReference type="EMBL" id="GEU73370.1"/>
    </source>
</evidence>
<sequence length="225" mass="25687">MVYAQREPSRVGEKEFSCCWHIQTKEITIDDGKERVIKAQMILSEVQVLVTSWPSVMCQLRPRSAKSVKPQGYHDARVLDNQRFCILNANNYCSRGNYIETRGLHTPQNLSTTDAYKGSGMSILTSQIGFSDHYIETRGLHTPQNLRTTKAYKGSGMPILSRRHGKKANLQSSRISWRIHSFNSIRNSPKLLNNATVHEEFTMARFAQEPTNHPDKEGVIHKFEP</sequence>
<gene>
    <name evidence="1" type="ORF">Tci_045348</name>
</gene>
<protein>
    <submittedName>
        <fullName evidence="1">Uncharacterized protein</fullName>
    </submittedName>
</protein>
<reference evidence="1" key="1">
    <citation type="journal article" date="2019" name="Sci. Rep.">
        <title>Draft genome of Tanacetum cinerariifolium, the natural source of mosquito coil.</title>
        <authorList>
            <person name="Yamashiro T."/>
            <person name="Shiraishi A."/>
            <person name="Satake H."/>
            <person name="Nakayama K."/>
        </authorList>
    </citation>
    <scope>NUCLEOTIDE SEQUENCE</scope>
</reference>
<organism evidence="1">
    <name type="scientific">Tanacetum cinerariifolium</name>
    <name type="common">Dalmatian daisy</name>
    <name type="synonym">Chrysanthemum cinerariifolium</name>
    <dbReference type="NCBI Taxonomy" id="118510"/>
    <lineage>
        <taxon>Eukaryota</taxon>
        <taxon>Viridiplantae</taxon>
        <taxon>Streptophyta</taxon>
        <taxon>Embryophyta</taxon>
        <taxon>Tracheophyta</taxon>
        <taxon>Spermatophyta</taxon>
        <taxon>Magnoliopsida</taxon>
        <taxon>eudicotyledons</taxon>
        <taxon>Gunneridae</taxon>
        <taxon>Pentapetalae</taxon>
        <taxon>asterids</taxon>
        <taxon>campanulids</taxon>
        <taxon>Asterales</taxon>
        <taxon>Asteraceae</taxon>
        <taxon>Asteroideae</taxon>
        <taxon>Anthemideae</taxon>
        <taxon>Anthemidinae</taxon>
        <taxon>Tanacetum</taxon>
    </lineage>
</organism>
<comment type="caution">
    <text evidence="1">The sequence shown here is derived from an EMBL/GenBank/DDBJ whole genome shotgun (WGS) entry which is preliminary data.</text>
</comment>
<proteinExistence type="predicted"/>